<dbReference type="SMART" id="SM00827">
    <property type="entry name" value="PKS_AT"/>
    <property type="match status" value="2"/>
</dbReference>
<dbReference type="InterPro" id="IPR049552">
    <property type="entry name" value="PKS_DH_N"/>
</dbReference>
<dbReference type="InterPro" id="IPR020807">
    <property type="entry name" value="PKS_DH"/>
</dbReference>
<dbReference type="SMART" id="SM00825">
    <property type="entry name" value="PKS_KS"/>
    <property type="match status" value="2"/>
</dbReference>
<dbReference type="Pfam" id="PF21089">
    <property type="entry name" value="PKS_DH_N"/>
    <property type="match status" value="2"/>
</dbReference>
<accession>A0ABY7QDA6</accession>
<dbReference type="InterPro" id="IPR057326">
    <property type="entry name" value="KR_dom"/>
</dbReference>
<dbReference type="SUPFAM" id="SSF55048">
    <property type="entry name" value="Probable ACP-binding domain of malonyl-CoA ACP transacylase"/>
    <property type="match status" value="2"/>
</dbReference>
<keyword evidence="5" id="KW-0808">Transferase</keyword>
<dbReference type="InterPro" id="IPR001227">
    <property type="entry name" value="Ac_transferase_dom_sf"/>
</dbReference>
<keyword evidence="3" id="KW-0596">Phosphopantetheine</keyword>
<dbReference type="SMART" id="SM01294">
    <property type="entry name" value="PKS_PP_betabranch"/>
    <property type="match status" value="2"/>
</dbReference>
<dbReference type="Pfam" id="PF08990">
    <property type="entry name" value="Docking"/>
    <property type="match status" value="1"/>
</dbReference>
<gene>
    <name evidence="13" type="ORF">O1G21_33915</name>
</gene>
<dbReference type="InterPro" id="IPR050091">
    <property type="entry name" value="PKS_NRPS_Biosynth_Enz"/>
</dbReference>
<dbReference type="InterPro" id="IPR013968">
    <property type="entry name" value="PKS_KR"/>
</dbReference>
<comment type="cofactor">
    <cofactor evidence="1">
        <name>pantetheine 4'-phosphate</name>
        <dbReference type="ChEBI" id="CHEBI:47942"/>
    </cofactor>
</comment>
<dbReference type="InterPro" id="IPR020806">
    <property type="entry name" value="PKS_PP-bd"/>
</dbReference>
<dbReference type="SUPFAM" id="SSF47336">
    <property type="entry name" value="ACP-like"/>
    <property type="match status" value="2"/>
</dbReference>
<dbReference type="InterPro" id="IPR049900">
    <property type="entry name" value="PKS_mFAS_DH"/>
</dbReference>
<dbReference type="InterPro" id="IPR006162">
    <property type="entry name" value="Ppantetheine_attach_site"/>
</dbReference>
<name>A0ABY7QDA6_9ACTN</name>
<dbReference type="PROSITE" id="PS52004">
    <property type="entry name" value="KS3_2"/>
    <property type="match status" value="2"/>
</dbReference>
<keyword evidence="4" id="KW-0597">Phosphoprotein</keyword>
<dbReference type="SUPFAM" id="SSF51735">
    <property type="entry name" value="NAD(P)-binding Rossmann-fold domains"/>
    <property type="match status" value="4"/>
</dbReference>
<feature type="region of interest" description="N-terminal hotdog fold" evidence="9">
    <location>
        <begin position="2528"/>
        <end position="2652"/>
    </location>
</feature>
<evidence type="ECO:0000256" key="3">
    <source>
        <dbReference type="ARBA" id="ARBA00022450"/>
    </source>
</evidence>
<evidence type="ECO:0000259" key="12">
    <source>
        <dbReference type="PROSITE" id="PS52019"/>
    </source>
</evidence>
<dbReference type="InterPro" id="IPR016035">
    <property type="entry name" value="Acyl_Trfase/lysoPLipase"/>
</dbReference>
<dbReference type="Pfam" id="PF08659">
    <property type="entry name" value="KR"/>
    <property type="match status" value="2"/>
</dbReference>
<evidence type="ECO:0000256" key="1">
    <source>
        <dbReference type="ARBA" id="ARBA00001957"/>
    </source>
</evidence>
<dbReference type="Gene3D" id="3.10.129.110">
    <property type="entry name" value="Polyketide synthase dehydratase"/>
    <property type="match status" value="3"/>
</dbReference>
<dbReference type="Pfam" id="PF00109">
    <property type="entry name" value="ketoacyl-synt"/>
    <property type="match status" value="2"/>
</dbReference>
<dbReference type="Proteomes" id="UP001212821">
    <property type="component" value="Chromosome"/>
</dbReference>
<dbReference type="InterPro" id="IPR014030">
    <property type="entry name" value="Ketoacyl_synth_N"/>
</dbReference>
<keyword evidence="14" id="KW-1185">Reference proteome</keyword>
<dbReference type="PROSITE" id="PS50075">
    <property type="entry name" value="CARRIER"/>
    <property type="match status" value="2"/>
</dbReference>
<dbReference type="InterPro" id="IPR016036">
    <property type="entry name" value="Malonyl_transacylase_ACP-bd"/>
</dbReference>
<dbReference type="SMART" id="SM00823">
    <property type="entry name" value="PKS_PP"/>
    <property type="match status" value="2"/>
</dbReference>
<dbReference type="Pfam" id="PF00698">
    <property type="entry name" value="Acyl_transf_1"/>
    <property type="match status" value="2"/>
</dbReference>
<feature type="region of interest" description="C-terminal hotdog fold" evidence="9">
    <location>
        <begin position="2662"/>
        <end position="2795"/>
    </location>
</feature>
<dbReference type="CDD" id="cd08956">
    <property type="entry name" value="KR_3_FAS_SDR_x"/>
    <property type="match status" value="2"/>
</dbReference>
<keyword evidence="6" id="KW-0045">Antibiotic biosynthesis</keyword>
<organism evidence="13 14">
    <name type="scientific">Kitasatospora cathayae</name>
    <dbReference type="NCBI Taxonomy" id="3004092"/>
    <lineage>
        <taxon>Bacteria</taxon>
        <taxon>Bacillati</taxon>
        <taxon>Actinomycetota</taxon>
        <taxon>Actinomycetes</taxon>
        <taxon>Kitasatosporales</taxon>
        <taxon>Streptomycetaceae</taxon>
        <taxon>Kitasatospora</taxon>
    </lineage>
</organism>
<dbReference type="SUPFAM" id="SSF53901">
    <property type="entry name" value="Thiolase-like"/>
    <property type="match status" value="2"/>
</dbReference>
<dbReference type="InterPro" id="IPR015083">
    <property type="entry name" value="NorB/c/GfsB-D-like_docking"/>
</dbReference>
<sequence length="3404" mass="352512">MTTPHDKVVAALRSSMKETERLRKQNRRLLAAAAEPVAIIGMGCRYPGGVASPEDLWELVAGGTDATGGYPEDRGWDLGALAGADVDERGTRVSRRGGFLDSVSGFDADFFGMSPREAVSTDPQQRLLLETSWEAFERAGLDPTALRGSRTGVFLGTNGQDYAYLLVRSLADATGDIGTGIAASALSGRLSYTLGLEGPSVTVDTACSSSLVALHWAVQALRAGECTLAVAGGVNVMATPGSLLEFSRQGGLASDGRCKAFADGADGTGWAEGVGVLVLERLSDARRNGHHVLAVVRGSAVNQDGASNGFTAPSGPSQQRVIRQALAAAGLSAAEVDAVEGHGTGTPLGDPIEAQALLATYGQGREDGRPLWLGSVKSNIGHAQAAAGVAGVIKMVQALRAGVLPKTLHADVPSSRVDWSAGAVRLLTQAREWPLDERPRRAGVSSFGISGTNAHVIVEEAVEEASEEDSSADGPSVVPGVVPWVVSAKSEAALDAQLERLAGVGGAPVDVGLSLAGRSRFRHRAVLVDGAEVARGVAGERSTAFLFSGQGSQRLGMGRELYARFPVFAAAFDAVCGEFDRGLRDVVWGSDAELLNRTANAQAGLFAVEVALFRLLESLGVEPEFVAGHSIGEIAAAHVAGVFSLEDACKLVGARGRLMEALPPGGVMLAVQATEGEVLPLLGGFVSIAAVNGPTSVVVSGSEEAVSRIEAHFADRRTTRLRVSHAFHSPLMDPMLADFRAVLDGLSYRAPSIPLVSNLTGALGGDFASPDYWVRHVREAVRFADGLRALREAGATAFVELGPEGVLAALAQQDGQGSDAPALPLLRRDRPEEHALVTALARLHVTGVPVDWSRLFDGTGANRVDLPTYPFQHEQYWPARGSGAGDVASAGLVAADHPLLGAVLPLAGTDSVVFTGRLSPGTVAWDGDADVFPSAGFLELAIRVGDHVGCDRVERLAVTRPLAPADAGGGTVVQVRAGVPDESGARTVTFFSRPDGGLDDPWTEHATGVLTTGARAADFDAALWPPTGAVADGAGVWRRGEETFVEVEIPAELAGAAARFGLHPALPAAVLRADGRGLVPVAWSGVSLHATGATVVRARLVRTGTDTLSLALADAAGELVLSAESVELGEPAAASHGVNGSLLRLEWVAAVPARPVGVRFVEAAGLSELGDDVPDAVVVPVPGGSTPEDVHGVTAWALGLVQEWLAEPRFADARLVLVTRGAVAGGKVSDLVGAAVWGLVRAAESEHPGRFVLVDTDGELPLEAVLATGEPQAVVRDGAVCVGRLARVTRGGSSAGWGGGTVVVTGGTGGLGRLVARHLVTEHGVRDLLLLSRRGGCGAWLEELRALGAGVEVVACDAADREALAEALSGRTITGVVHAAGVLDDGVVNELTPERLSAVLRPKVDAAWNLHELTRDQDLKAFVLFSSISGVLGSAGQGNYAAANVYLDALAHWRRQQGLAAQSLGWGAWAPTGGMTGTLSEADLHRIRSSGVPPLTDGDGLALLDAAMAVDEPYLVATGRMAPGARPRGEVPTMFRALLPAARRSAANMGGTGAALAARLHELREGDRLRHVGDLVRAEAAGVLGHASGQAVDPGREFRDLGFDSLTAIELRNRLAAVTGLRLPATLVFDHPTPRVLAAHLLGELLEEDDEPAAPAAVGGDAREPIAIVGMACRLPGGVRAPEDLWRLLSEGRDGITDFPTDRGWDLGALFGTGHGVSATRQGGFLADLGDFDAGFFGISPREALAMDPQQRLLLETSWEAFERAGIDPTALRGSRTGVFVGTTGQDYASLVMNSRDEVEGHASTGLANSVISGRVSYCFGLEGPALTIDTACSSSLVAMHLAAQSLHSGECTLALAGGVTVLSTPMSFLGFTRQGGLATDGRCKAFADGADGTGWSEGAGVLVLERLSDALRNGHPVLALVRGSAVNQDGASNGLTAPNGPAQQRVIRQALANAGLSGAEVDAVEAHGTGTTLGDPIEAQALLATYGQDREHPLFLGSVKSNLGHTQAAAGVAGVIKMVEAMRAGVLPKTLHVDAPSSHVDWSAGAVELLTEARTWPEAGHPRRAGVSSFGISGTNAHVIVEQAPAVERAEQAVVAPGVVPWVVSGASEAALDAQLAGLVDVDGSAVDVGLSLAGRSRFGHRAVLLDGAEVARGAAGERRLALLFSGQGSQRLGMGRELYGRFPVFAEAFDAVCAATDVPVREVVWGEEAEPLKRTGYAQAALFAVEVALFRLVESLGVRPDFVAGHSVGEIAAAHVAGVFSLADACKLVIARGRLMEALPSGGVMLTVQATEDEVRPLVGDFVSIAAVNGLRSVVVSGTEEAVAAVEAHFADQRTSRLRVSHAFHSPLMDPMLADFREVLDGLSYREPSIPLVSNLTGELGGADFTTPDYWVRHVREAVRFADGVRALDTAGATDYLELGPGGVLTALTEQILVEQSPAAQDPHGGVDRVVVPALRPDRPEEGVLLTALARLHVVGVPVDWVRVLDHTGARRVVLPTYAFQRERYWPAQAVHTGDVTGAGLQPAEHPLLGAVVSPADSGSVLLTGRLSLKAQPWLGDHRVGGVAVLPGTAFLDLAVRAADQVGCDRVERLTLAEPLVLPEDGAVAVQLVVGTPDGAGTRPLSCYARPADGADGPWVCHSTGILAVGEREAGFHAAEWPPAEAVAVDPASCHDPLDHGPAFRTLQAVWQRGDEVFAEAVLPGRAEDAAPYGLHPALLEAAVQIAGLTGADEGARLVPADWRDVALHATGAAVVRLRVARAGADAVSVEVTDAAGGPVLSAGSLVLGEPAAAAEQAGSAGVLLRLDWADASARAAGPVQAVTLGEDVPSLADLTGEAPDLVLVPVAGGFAPEDVHAVTAWALGLVQEWLAEPRFADARLVFTTRGAVPGGAVADLAGGALWGLVRAAEAENPGRFALLDVERASDVKAALPVLSTQLSGGEFQFAARAGVVRVGRLARVAPGESSVGWGGGTVVITGGTGGLGRLVARHLVTRHGVRELLLLSRRGGASELVDELAELGARAEVVACDAADREALAQALDGRTVTGVVHAAGVLDDGIVTGLTPERLSAVLRPKVDAAWNLHELTEGQGLKAFVLFSSVSGVMGSAGQGNYAAANVYLDCLAHWRRQRGLPAQSLGWGAWVPTAGMTGTLSEADLHRIRATGVPPLTEEQGLALLDAATTVDEPYLVPIGRATGPTRMPGTVPALLRGLVRGARRVVESTGGRTGAVVALAARLTQLREGDRLRHVVDLVRTEAAAVLGHASPQAVPADRDFHDLGVDSLTALELRNRLTAVTGLRLPATLVFDHPTPAVLGAHLLGVLLDERGAADGAALFGQLDRLDAALAEADTDEATRDALALRLRRMLEKLRNQDAQNAEDAIAERLEAASADEVLAFIDNELGRLSDR</sequence>
<feature type="domain" description="Carrier" evidence="10">
    <location>
        <begin position="1567"/>
        <end position="1645"/>
    </location>
</feature>
<evidence type="ECO:0000256" key="5">
    <source>
        <dbReference type="ARBA" id="ARBA00022679"/>
    </source>
</evidence>
<dbReference type="InterPro" id="IPR014043">
    <property type="entry name" value="Acyl_transferase_dom"/>
</dbReference>
<dbReference type="Gene3D" id="3.30.70.3290">
    <property type="match status" value="2"/>
</dbReference>
<dbReference type="InterPro" id="IPR018201">
    <property type="entry name" value="Ketoacyl_synth_AS"/>
</dbReference>
<dbReference type="PROSITE" id="PS00606">
    <property type="entry name" value="KS3_1"/>
    <property type="match status" value="2"/>
</dbReference>
<dbReference type="Gene3D" id="3.40.47.10">
    <property type="match status" value="2"/>
</dbReference>
<dbReference type="PANTHER" id="PTHR43775">
    <property type="entry name" value="FATTY ACID SYNTHASE"/>
    <property type="match status" value="1"/>
</dbReference>
<evidence type="ECO:0000259" key="10">
    <source>
        <dbReference type="PROSITE" id="PS50075"/>
    </source>
</evidence>
<feature type="domain" description="PKS/mFAS DH" evidence="12">
    <location>
        <begin position="2528"/>
        <end position="2795"/>
    </location>
</feature>
<dbReference type="Pfam" id="PF22953">
    <property type="entry name" value="SpnB_Rossmann"/>
    <property type="match status" value="2"/>
</dbReference>
<evidence type="ECO:0000256" key="7">
    <source>
        <dbReference type="ARBA" id="ARBA00023268"/>
    </source>
</evidence>
<feature type="domain" description="Ketosynthase family 3 (KS3)" evidence="11">
    <location>
        <begin position="1663"/>
        <end position="2084"/>
    </location>
</feature>
<evidence type="ECO:0000256" key="8">
    <source>
        <dbReference type="ARBA" id="ARBA00023315"/>
    </source>
</evidence>
<proteinExistence type="predicted"/>
<dbReference type="SMART" id="SM00826">
    <property type="entry name" value="PKS_DH"/>
    <property type="match status" value="2"/>
</dbReference>
<evidence type="ECO:0000259" key="11">
    <source>
        <dbReference type="PROSITE" id="PS52004"/>
    </source>
</evidence>
<dbReference type="Gene3D" id="1.10.1200.10">
    <property type="entry name" value="ACP-like"/>
    <property type="match status" value="2"/>
</dbReference>
<dbReference type="InterPro" id="IPR014031">
    <property type="entry name" value="Ketoacyl_synth_C"/>
</dbReference>
<dbReference type="EMBL" id="CP115450">
    <property type="protein sequence ID" value="WBP90364.1"/>
    <property type="molecule type" value="Genomic_DNA"/>
</dbReference>
<dbReference type="InterPro" id="IPR049551">
    <property type="entry name" value="PKS_DH_C"/>
</dbReference>
<dbReference type="PROSITE" id="PS52019">
    <property type="entry name" value="PKS_MFAS_DH"/>
    <property type="match status" value="1"/>
</dbReference>
<dbReference type="InterPro" id="IPR016039">
    <property type="entry name" value="Thiolase-like"/>
</dbReference>
<dbReference type="InterPro" id="IPR036736">
    <property type="entry name" value="ACP-like_sf"/>
</dbReference>
<dbReference type="InterPro" id="IPR020841">
    <property type="entry name" value="PKS_Beta-ketoAc_synthase_dom"/>
</dbReference>
<dbReference type="SMART" id="SM00822">
    <property type="entry name" value="PKS_KR"/>
    <property type="match status" value="2"/>
</dbReference>
<dbReference type="InterPro" id="IPR009081">
    <property type="entry name" value="PP-bd_ACP"/>
</dbReference>
<dbReference type="SUPFAM" id="SSF52151">
    <property type="entry name" value="FabD/lysophospholipase-like"/>
    <property type="match status" value="2"/>
</dbReference>
<evidence type="ECO:0000256" key="9">
    <source>
        <dbReference type="PROSITE-ProRule" id="PRU01363"/>
    </source>
</evidence>
<feature type="domain" description="Carrier" evidence="10">
    <location>
        <begin position="3244"/>
        <end position="3319"/>
    </location>
</feature>
<feature type="domain" description="Ketosynthase family 3 (KS3)" evidence="11">
    <location>
        <begin position="34"/>
        <end position="460"/>
    </location>
</feature>
<evidence type="ECO:0000256" key="6">
    <source>
        <dbReference type="ARBA" id="ARBA00023194"/>
    </source>
</evidence>
<dbReference type="Gene3D" id="3.40.50.720">
    <property type="entry name" value="NAD(P)-binding Rossmann-like Domain"/>
    <property type="match status" value="2"/>
</dbReference>
<evidence type="ECO:0000256" key="4">
    <source>
        <dbReference type="ARBA" id="ARBA00022553"/>
    </source>
</evidence>
<reference evidence="14" key="1">
    <citation type="submission" date="2022-12" db="EMBL/GenBank/DDBJ databases">
        <authorList>
            <person name="Mo P."/>
        </authorList>
    </citation>
    <scope>NUCLEOTIDE SEQUENCE [LARGE SCALE GENOMIC DNA]</scope>
    <source>
        <strain evidence="14">HUAS 3-15</strain>
    </source>
</reference>
<evidence type="ECO:0000256" key="2">
    <source>
        <dbReference type="ARBA" id="ARBA00004792"/>
    </source>
</evidence>
<dbReference type="Gene3D" id="3.40.366.10">
    <property type="entry name" value="Malonyl-Coenzyme A Acyl Carrier Protein, domain 2"/>
    <property type="match status" value="2"/>
</dbReference>
<protein>
    <submittedName>
        <fullName evidence="13">Type I polyketide synthase</fullName>
    </submittedName>
</protein>
<comment type="caution">
    <text evidence="9">Lacks conserved residue(s) required for the propagation of feature annotation.</text>
</comment>
<keyword evidence="8" id="KW-0012">Acyltransferase</keyword>
<dbReference type="InterPro" id="IPR032821">
    <property type="entry name" value="PKS_assoc"/>
</dbReference>
<dbReference type="Pfam" id="PF02801">
    <property type="entry name" value="Ketoacyl-synt_C"/>
    <property type="match status" value="2"/>
</dbReference>
<dbReference type="PANTHER" id="PTHR43775:SF51">
    <property type="entry name" value="INACTIVE PHENOLPHTHIOCEROL SYNTHESIS POLYKETIDE SYNTHASE TYPE I PKS1-RELATED"/>
    <property type="match status" value="1"/>
</dbReference>
<dbReference type="InterPro" id="IPR036291">
    <property type="entry name" value="NAD(P)-bd_dom_sf"/>
</dbReference>
<evidence type="ECO:0000313" key="14">
    <source>
        <dbReference type="Proteomes" id="UP001212821"/>
    </source>
</evidence>
<dbReference type="Pfam" id="PF00550">
    <property type="entry name" value="PP-binding"/>
    <property type="match status" value="2"/>
</dbReference>
<dbReference type="CDD" id="cd00833">
    <property type="entry name" value="PKS"/>
    <property type="match status" value="2"/>
</dbReference>
<comment type="pathway">
    <text evidence="2">Antibiotic biosynthesis.</text>
</comment>
<keyword evidence="7" id="KW-0511">Multifunctional enzyme</keyword>
<dbReference type="InterPro" id="IPR055123">
    <property type="entry name" value="SpnB-like_Rossmann"/>
</dbReference>
<dbReference type="InterPro" id="IPR042104">
    <property type="entry name" value="PKS_dehydratase_sf"/>
</dbReference>
<evidence type="ECO:0000313" key="13">
    <source>
        <dbReference type="EMBL" id="WBP90364.1"/>
    </source>
</evidence>
<dbReference type="PROSITE" id="PS00012">
    <property type="entry name" value="PHOSPHOPANTETHEINE"/>
    <property type="match status" value="2"/>
</dbReference>
<dbReference type="Pfam" id="PF16197">
    <property type="entry name" value="KAsynt_C_assoc"/>
    <property type="match status" value="2"/>
</dbReference>
<dbReference type="Pfam" id="PF14765">
    <property type="entry name" value="PS-DH"/>
    <property type="match status" value="1"/>
</dbReference>